<evidence type="ECO:0000259" key="18">
    <source>
        <dbReference type="PROSITE" id="PS51285"/>
    </source>
</evidence>
<evidence type="ECO:0000259" key="16">
    <source>
        <dbReference type="PROSITE" id="PS50003"/>
    </source>
</evidence>
<sequence length="893" mass="100174">MEGPTAQPGKINRVRLVKSQRMRQTAGRIHLQNTIESSLASSSLSASLPLVAVTGSWDASPNEVSVYSVPSTDNNGPLLDVHKISSVDAGGQVVDLKVVEEEARPDSLIVWNNSNGRVHLAVLDVEAKLQSRGHVQAHKGYATSLSVYPRTLQIASGSEDGTVSLYDLNGLSHITTFQAEPTAVGCLLQTTTSDILTASLAKCAHIWDTRENLKKPRTVLQGGSSDLMGEVARCVTQHQREPDLFAIGTDRGSIYIWDQRNPTSPINAIKCNESDVWELQFSVNNPDLLFSSSHDGNLYLWNFRKNVSLLEERRGFEVDQKMMHVKEIIHWEDRGSSINSFDVDPFGLTLLCCSDNRGLYGTDAALIPQIPSSSHSLIQLLILASGISIYYCSRYDTNECERLFTLHRLSCSSEDSCGGWLSSLFDDNTERDVSADVKGHVSSTPDFILTHPLKSNMSDRSGYLVKEGGNFKTWHKRWFVLKDGVIYYSKNQTSGELGVVRVSNLAPENIQVSQRKGKKFCFEVATPQRTYYFQASSEKEMDGWVSAIKQSLASANKSSNKTIGVQDFDLLSVIGKGSFGKVIQVRKKDSGKIYAMKVLNKKNILENRELEHTRTEKSILQKLAHPFLVNLIYSFHTPDKLYFVMDFINGGELFYHLQKEQKFTPDRVRFYCAEIVLGLEYLHNSGVIYRDLKPENILLTDEGHIILTDFGISKEGLEADDARTATFCGTPEYLAPEVLQGKGYTKAIDWWSFGTLMFEMLTGLPPFYSQDVQQMYFKIMHAKLEFPDTLDNEDTRSILNGLLEREPAKRLADPKAIKNHPYFHNIDWEKLLRKEVPVPFIPPVKGQTDTSMVDPTFTSERITICDPTTSSSNISAENQRKFEGFTFMPANEK</sequence>
<dbReference type="SUPFAM" id="SSF50978">
    <property type="entry name" value="WD40 repeat-like"/>
    <property type="match status" value="1"/>
</dbReference>
<dbReference type="GO" id="GO:0005524">
    <property type="term" value="F:ATP binding"/>
    <property type="evidence" value="ECO:0007669"/>
    <property type="project" value="UniProtKB-UniRule"/>
</dbReference>
<keyword evidence="3" id="KW-0145">Chemotaxis</keyword>
<dbReference type="GO" id="GO:0032060">
    <property type="term" value="P:bleb assembly"/>
    <property type="evidence" value="ECO:0007669"/>
    <property type="project" value="UniProtKB-ARBA"/>
</dbReference>
<dbReference type="PROSITE" id="PS00678">
    <property type="entry name" value="WD_REPEATS_1"/>
    <property type="match status" value="1"/>
</dbReference>
<dbReference type="GO" id="GO:0005547">
    <property type="term" value="F:phosphatidylinositol-3,4,5-trisphosphate binding"/>
    <property type="evidence" value="ECO:0007669"/>
    <property type="project" value="UniProtKB-ARBA"/>
</dbReference>
<dbReference type="InterPro" id="IPR011993">
    <property type="entry name" value="PH-like_dom_sf"/>
</dbReference>
<dbReference type="InterPro" id="IPR036322">
    <property type="entry name" value="WD40_repeat_dom_sf"/>
</dbReference>
<evidence type="ECO:0000256" key="9">
    <source>
        <dbReference type="ARBA" id="ARBA00022741"/>
    </source>
</evidence>
<reference evidence="19 20" key="1">
    <citation type="journal article" date="2018" name="Genome Biol. Evol.">
        <title>Multiple Roots of Fruiting Body Formation in Amoebozoa.</title>
        <authorList>
            <person name="Hillmann F."/>
            <person name="Forbes G."/>
            <person name="Novohradska S."/>
            <person name="Ferling I."/>
            <person name="Riege K."/>
            <person name="Groth M."/>
            <person name="Westermann M."/>
            <person name="Marz M."/>
            <person name="Spaller T."/>
            <person name="Winckler T."/>
            <person name="Schaap P."/>
            <person name="Glockner G."/>
        </authorList>
    </citation>
    <scope>NUCLEOTIDE SEQUENCE [LARGE SCALE GENOMIC DNA]</scope>
    <source>
        <strain evidence="19 20">Jena</strain>
    </source>
</reference>
<dbReference type="PANTHER" id="PTHR24351">
    <property type="entry name" value="RIBOSOMAL PROTEIN S6 KINASE"/>
    <property type="match status" value="1"/>
</dbReference>
<dbReference type="EMBL" id="MDYQ01000008">
    <property type="protein sequence ID" value="PRP88695.1"/>
    <property type="molecule type" value="Genomic_DNA"/>
</dbReference>
<dbReference type="SMART" id="SM00220">
    <property type="entry name" value="S_TKc"/>
    <property type="match status" value="1"/>
</dbReference>
<name>A0A2P6NXM0_9EUKA</name>
<evidence type="ECO:0000256" key="15">
    <source>
        <dbReference type="PROSITE-ProRule" id="PRU10141"/>
    </source>
</evidence>
<feature type="repeat" description="WD" evidence="14">
    <location>
        <begin position="269"/>
        <end position="311"/>
    </location>
</feature>
<dbReference type="SUPFAM" id="SSF50729">
    <property type="entry name" value="PH domain-like"/>
    <property type="match status" value="1"/>
</dbReference>
<feature type="domain" description="Protein kinase" evidence="17">
    <location>
        <begin position="568"/>
        <end position="823"/>
    </location>
</feature>
<dbReference type="GO" id="GO:0030334">
    <property type="term" value="P:regulation of cell migration"/>
    <property type="evidence" value="ECO:0007669"/>
    <property type="project" value="UniProtKB-ARBA"/>
</dbReference>
<evidence type="ECO:0000313" key="19">
    <source>
        <dbReference type="EMBL" id="PRP88695.1"/>
    </source>
</evidence>
<feature type="domain" description="AGC-kinase C-terminal" evidence="18">
    <location>
        <begin position="824"/>
        <end position="893"/>
    </location>
</feature>
<dbReference type="PROSITE" id="PS50011">
    <property type="entry name" value="PROTEIN_KINASE_DOM"/>
    <property type="match status" value="1"/>
</dbReference>
<dbReference type="InterPro" id="IPR000961">
    <property type="entry name" value="AGC-kinase_C"/>
</dbReference>
<dbReference type="InterPro" id="IPR015943">
    <property type="entry name" value="WD40/YVTN_repeat-like_dom_sf"/>
</dbReference>
<dbReference type="EC" id="2.7.11.1" evidence="2"/>
<comment type="catalytic activity">
    <reaction evidence="12">
        <text>L-threonyl-[protein] + ATP = O-phospho-L-threonyl-[protein] + ADP + H(+)</text>
        <dbReference type="Rhea" id="RHEA:46608"/>
        <dbReference type="Rhea" id="RHEA-COMP:11060"/>
        <dbReference type="Rhea" id="RHEA-COMP:11605"/>
        <dbReference type="ChEBI" id="CHEBI:15378"/>
        <dbReference type="ChEBI" id="CHEBI:30013"/>
        <dbReference type="ChEBI" id="CHEBI:30616"/>
        <dbReference type="ChEBI" id="CHEBI:61977"/>
        <dbReference type="ChEBI" id="CHEBI:456216"/>
        <dbReference type="EC" id="2.7.11.1"/>
    </reaction>
</comment>
<dbReference type="Pfam" id="PF00400">
    <property type="entry name" value="WD40"/>
    <property type="match status" value="2"/>
</dbReference>
<keyword evidence="7" id="KW-0808">Transferase</keyword>
<dbReference type="InterPro" id="IPR045270">
    <property type="entry name" value="STKc_AGC"/>
</dbReference>
<protein>
    <recommendedName>
        <fullName evidence="2">non-specific serine/threonine protein kinase</fullName>
        <ecNumber evidence="2">2.7.11.1</ecNumber>
    </recommendedName>
</protein>
<comment type="caution">
    <text evidence="19">The sequence shown here is derived from an EMBL/GenBank/DDBJ whole genome shotgun (WGS) entry which is preliminary data.</text>
</comment>
<dbReference type="InterPro" id="IPR019775">
    <property type="entry name" value="WD40_repeat_CS"/>
</dbReference>
<dbReference type="Gene3D" id="2.130.10.10">
    <property type="entry name" value="YVTN repeat-like/Quinoprotein amine dehydrogenase"/>
    <property type="match status" value="1"/>
</dbReference>
<dbReference type="SMART" id="SM00233">
    <property type="entry name" value="PH"/>
    <property type="match status" value="1"/>
</dbReference>
<dbReference type="InParanoid" id="A0A2P6NXM0"/>
<dbReference type="SMART" id="SM00133">
    <property type="entry name" value="S_TK_X"/>
    <property type="match status" value="1"/>
</dbReference>
<dbReference type="GO" id="GO:0004691">
    <property type="term" value="F:cAMP-dependent protein kinase activity"/>
    <property type="evidence" value="ECO:0007669"/>
    <property type="project" value="UniProtKB-ARBA"/>
</dbReference>
<dbReference type="InterPro" id="IPR008271">
    <property type="entry name" value="Ser/Thr_kinase_AS"/>
</dbReference>
<dbReference type="InterPro" id="IPR001680">
    <property type="entry name" value="WD40_rpt"/>
</dbReference>
<evidence type="ECO:0000256" key="5">
    <source>
        <dbReference type="ARBA" id="ARBA00022553"/>
    </source>
</evidence>
<keyword evidence="20" id="KW-1185">Reference proteome</keyword>
<feature type="repeat" description="WD" evidence="14">
    <location>
        <begin position="135"/>
        <end position="176"/>
    </location>
</feature>
<dbReference type="PROSITE" id="PS50003">
    <property type="entry name" value="PH_DOMAIN"/>
    <property type="match status" value="1"/>
</dbReference>
<organism evidence="19 20">
    <name type="scientific">Planoprotostelium fungivorum</name>
    <dbReference type="NCBI Taxonomy" id="1890364"/>
    <lineage>
        <taxon>Eukaryota</taxon>
        <taxon>Amoebozoa</taxon>
        <taxon>Evosea</taxon>
        <taxon>Variosea</taxon>
        <taxon>Cavosteliida</taxon>
        <taxon>Cavosteliaceae</taxon>
        <taxon>Planoprotostelium</taxon>
    </lineage>
</organism>
<keyword evidence="9 15" id="KW-0547">Nucleotide-binding</keyword>
<dbReference type="FunFam" id="3.30.200.20:FF:000048">
    <property type="entry name" value="Non-specific serine/threonine protein kinase"/>
    <property type="match status" value="1"/>
</dbReference>
<dbReference type="InterPro" id="IPR000719">
    <property type="entry name" value="Prot_kinase_dom"/>
</dbReference>
<dbReference type="Gene3D" id="1.10.510.10">
    <property type="entry name" value="Transferase(Phosphotransferase) domain 1"/>
    <property type="match status" value="1"/>
</dbReference>
<dbReference type="PROSITE" id="PS00108">
    <property type="entry name" value="PROTEIN_KINASE_ST"/>
    <property type="match status" value="1"/>
</dbReference>
<dbReference type="GO" id="GO:1904630">
    <property type="term" value="P:cellular response to diterpene"/>
    <property type="evidence" value="ECO:0007669"/>
    <property type="project" value="UniProtKB-ARBA"/>
</dbReference>
<evidence type="ECO:0000256" key="4">
    <source>
        <dbReference type="ARBA" id="ARBA00022527"/>
    </source>
</evidence>
<dbReference type="Gene3D" id="2.30.29.30">
    <property type="entry name" value="Pleckstrin-homology domain (PH domain)/Phosphotyrosine-binding domain (PTB)"/>
    <property type="match status" value="1"/>
</dbReference>
<dbReference type="InterPro" id="IPR017441">
    <property type="entry name" value="Protein_kinase_ATP_BS"/>
</dbReference>
<evidence type="ECO:0000256" key="11">
    <source>
        <dbReference type="ARBA" id="ARBA00022840"/>
    </source>
</evidence>
<dbReference type="FunFam" id="1.10.510.10:FF:000008">
    <property type="entry name" value="Non-specific serine/threonine protein kinase"/>
    <property type="match status" value="1"/>
</dbReference>
<dbReference type="GO" id="GO:0031269">
    <property type="term" value="P:pseudopodium assembly"/>
    <property type="evidence" value="ECO:0007669"/>
    <property type="project" value="UniProtKB-ARBA"/>
</dbReference>
<dbReference type="CDD" id="cd05123">
    <property type="entry name" value="STKc_AGC"/>
    <property type="match status" value="1"/>
</dbReference>
<dbReference type="Gene3D" id="3.30.200.20">
    <property type="entry name" value="Phosphorylase Kinase, domain 1"/>
    <property type="match status" value="1"/>
</dbReference>
<evidence type="ECO:0000256" key="12">
    <source>
        <dbReference type="ARBA" id="ARBA00047899"/>
    </source>
</evidence>
<feature type="binding site" evidence="15">
    <location>
        <position position="597"/>
    </location>
    <ligand>
        <name>ATP</name>
        <dbReference type="ChEBI" id="CHEBI:30616"/>
    </ligand>
</feature>
<dbReference type="SUPFAM" id="SSF56112">
    <property type="entry name" value="Protein kinase-like (PK-like)"/>
    <property type="match status" value="1"/>
</dbReference>
<evidence type="ECO:0000256" key="8">
    <source>
        <dbReference type="ARBA" id="ARBA00022737"/>
    </source>
</evidence>
<evidence type="ECO:0000256" key="7">
    <source>
        <dbReference type="ARBA" id="ARBA00022679"/>
    </source>
</evidence>
<dbReference type="OrthoDB" id="63267at2759"/>
<dbReference type="GO" id="GO:0043327">
    <property type="term" value="P:chemotaxis to cAMP"/>
    <property type="evidence" value="ECO:0007669"/>
    <property type="project" value="UniProtKB-ARBA"/>
</dbReference>
<keyword evidence="8" id="KW-0677">Repeat</keyword>
<keyword evidence="5" id="KW-0597">Phosphoprotein</keyword>
<dbReference type="GO" id="GO:0046580">
    <property type="term" value="P:negative regulation of Ras protein signal transduction"/>
    <property type="evidence" value="ECO:0007669"/>
    <property type="project" value="UniProtKB-ARBA"/>
</dbReference>
<dbReference type="PROSITE" id="PS50294">
    <property type="entry name" value="WD_REPEATS_REGION"/>
    <property type="match status" value="1"/>
</dbReference>
<evidence type="ECO:0000256" key="13">
    <source>
        <dbReference type="ARBA" id="ARBA00048679"/>
    </source>
</evidence>
<evidence type="ECO:0000256" key="14">
    <source>
        <dbReference type="PROSITE-ProRule" id="PRU00221"/>
    </source>
</evidence>
<dbReference type="GO" id="GO:0050920">
    <property type="term" value="P:regulation of chemotaxis"/>
    <property type="evidence" value="ECO:0007669"/>
    <property type="project" value="UniProtKB-ARBA"/>
</dbReference>
<comment type="catalytic activity">
    <reaction evidence="13">
        <text>L-seryl-[protein] + ATP = O-phospho-L-seryl-[protein] + ADP + H(+)</text>
        <dbReference type="Rhea" id="RHEA:17989"/>
        <dbReference type="Rhea" id="RHEA-COMP:9863"/>
        <dbReference type="Rhea" id="RHEA-COMP:11604"/>
        <dbReference type="ChEBI" id="CHEBI:15378"/>
        <dbReference type="ChEBI" id="CHEBI:29999"/>
        <dbReference type="ChEBI" id="CHEBI:30616"/>
        <dbReference type="ChEBI" id="CHEBI:83421"/>
        <dbReference type="ChEBI" id="CHEBI:456216"/>
        <dbReference type="EC" id="2.7.11.1"/>
    </reaction>
</comment>
<dbReference type="InterPro" id="IPR017892">
    <property type="entry name" value="Pkinase_C"/>
</dbReference>
<keyword evidence="4" id="KW-0723">Serine/threonine-protein kinase</keyword>
<evidence type="ECO:0000256" key="10">
    <source>
        <dbReference type="ARBA" id="ARBA00022777"/>
    </source>
</evidence>
<evidence type="ECO:0000256" key="3">
    <source>
        <dbReference type="ARBA" id="ARBA00022500"/>
    </source>
</evidence>
<feature type="domain" description="PH" evidence="16">
    <location>
        <begin position="457"/>
        <end position="553"/>
    </location>
</feature>
<dbReference type="PROSITE" id="PS50082">
    <property type="entry name" value="WD_REPEATS_2"/>
    <property type="match status" value="2"/>
</dbReference>
<dbReference type="Pfam" id="PF00069">
    <property type="entry name" value="Pkinase"/>
    <property type="match status" value="1"/>
</dbReference>
<evidence type="ECO:0000256" key="2">
    <source>
        <dbReference type="ARBA" id="ARBA00012513"/>
    </source>
</evidence>
<gene>
    <name evidence="19" type="ORF">PROFUN_02791</name>
</gene>
<keyword evidence="11 15" id="KW-0067">ATP-binding</keyword>
<dbReference type="PROSITE" id="PS00107">
    <property type="entry name" value="PROTEIN_KINASE_ATP"/>
    <property type="match status" value="1"/>
</dbReference>
<dbReference type="Proteomes" id="UP000241769">
    <property type="component" value="Unassembled WGS sequence"/>
</dbReference>
<dbReference type="SMART" id="SM00320">
    <property type="entry name" value="WD40"/>
    <property type="match status" value="5"/>
</dbReference>
<dbReference type="InterPro" id="IPR011009">
    <property type="entry name" value="Kinase-like_dom_sf"/>
</dbReference>
<keyword evidence="10" id="KW-0418">Kinase</keyword>
<dbReference type="GO" id="GO:0110094">
    <property type="term" value="P:polyphosphate-mediated signaling"/>
    <property type="evidence" value="ECO:0007669"/>
    <property type="project" value="UniProtKB-ARBA"/>
</dbReference>
<evidence type="ECO:0000313" key="20">
    <source>
        <dbReference type="Proteomes" id="UP000241769"/>
    </source>
</evidence>
<dbReference type="AlphaFoldDB" id="A0A2P6NXM0"/>
<comment type="similarity">
    <text evidence="1">Belongs to the protein kinase superfamily. AGC Ser/Thr protein kinase family. RAC subfamily.</text>
</comment>
<dbReference type="Pfam" id="PF00169">
    <property type="entry name" value="PH"/>
    <property type="match status" value="1"/>
</dbReference>
<dbReference type="FunFam" id="2.30.29.30:FF:000286">
    <property type="entry name" value="PH-protein kinase domain containing protein"/>
    <property type="match status" value="1"/>
</dbReference>
<dbReference type="STRING" id="1890364.A0A2P6NXM0"/>
<dbReference type="InterPro" id="IPR001849">
    <property type="entry name" value="PH_domain"/>
</dbReference>
<proteinExistence type="inferred from homology"/>
<evidence type="ECO:0000256" key="1">
    <source>
        <dbReference type="ARBA" id="ARBA00006935"/>
    </source>
</evidence>
<accession>A0A2P6NXM0</accession>
<dbReference type="GO" id="GO:0106310">
    <property type="term" value="F:protein serine kinase activity"/>
    <property type="evidence" value="ECO:0007669"/>
    <property type="project" value="RHEA"/>
</dbReference>
<keyword evidence="6 14" id="KW-0853">WD repeat</keyword>
<dbReference type="GO" id="GO:1905303">
    <property type="term" value="P:positive regulation of macropinocytosis"/>
    <property type="evidence" value="ECO:0007669"/>
    <property type="project" value="UniProtKB-ARBA"/>
</dbReference>
<evidence type="ECO:0000256" key="6">
    <source>
        <dbReference type="ARBA" id="ARBA00022574"/>
    </source>
</evidence>
<dbReference type="PROSITE" id="PS51285">
    <property type="entry name" value="AGC_KINASE_CTER"/>
    <property type="match status" value="1"/>
</dbReference>
<dbReference type="Pfam" id="PF00433">
    <property type="entry name" value="Pkinase_C"/>
    <property type="match status" value="1"/>
</dbReference>
<evidence type="ECO:0000259" key="17">
    <source>
        <dbReference type="PROSITE" id="PS50011"/>
    </source>
</evidence>